<feature type="region of interest" description="Disordered" evidence="2">
    <location>
        <begin position="269"/>
        <end position="396"/>
    </location>
</feature>
<dbReference type="PROSITE" id="PS50106">
    <property type="entry name" value="PDZ"/>
    <property type="match status" value="4"/>
</dbReference>
<feature type="region of interest" description="Disordered" evidence="2">
    <location>
        <begin position="969"/>
        <end position="1054"/>
    </location>
</feature>
<comment type="similarity">
    <text evidence="1">Belongs to the NAC-beta family.</text>
</comment>
<feature type="domain" description="PDZ" evidence="3">
    <location>
        <begin position="2573"/>
        <end position="2660"/>
    </location>
</feature>
<feature type="compositionally biased region" description="Polar residues" evidence="2">
    <location>
        <begin position="2274"/>
        <end position="2283"/>
    </location>
</feature>
<feature type="region of interest" description="Disordered" evidence="2">
    <location>
        <begin position="1082"/>
        <end position="1106"/>
    </location>
</feature>
<proteinExistence type="inferred from homology"/>
<dbReference type="EMBL" id="HAEJ01009774">
    <property type="protein sequence ID" value="SBS50231.1"/>
    <property type="molecule type" value="Transcribed_RNA"/>
</dbReference>
<feature type="region of interest" description="Disordered" evidence="2">
    <location>
        <begin position="2655"/>
        <end position="2680"/>
    </location>
</feature>
<feature type="compositionally biased region" description="Polar residues" evidence="2">
    <location>
        <begin position="705"/>
        <end position="715"/>
    </location>
</feature>
<dbReference type="CDD" id="cd22054">
    <property type="entry name" value="NAC_NACA"/>
    <property type="match status" value="1"/>
</dbReference>
<organism evidence="6">
    <name type="scientific">Nothobranchius furzeri</name>
    <name type="common">Turquoise killifish</name>
    <dbReference type="NCBI Taxonomy" id="105023"/>
    <lineage>
        <taxon>Eukaryota</taxon>
        <taxon>Metazoa</taxon>
        <taxon>Chordata</taxon>
        <taxon>Craniata</taxon>
        <taxon>Vertebrata</taxon>
        <taxon>Euteleostomi</taxon>
        <taxon>Actinopterygii</taxon>
        <taxon>Neopterygii</taxon>
        <taxon>Teleostei</taxon>
        <taxon>Neoteleostei</taxon>
        <taxon>Acanthomorphata</taxon>
        <taxon>Ovalentaria</taxon>
        <taxon>Atherinomorphae</taxon>
        <taxon>Cyprinodontiformes</taxon>
        <taxon>Nothobranchiidae</taxon>
        <taxon>Nothobranchius</taxon>
    </lineage>
</organism>
<dbReference type="PROSITE" id="PS51151">
    <property type="entry name" value="NAC_AB"/>
    <property type="match status" value="1"/>
</dbReference>
<feature type="region of interest" description="Disordered" evidence="2">
    <location>
        <begin position="598"/>
        <end position="954"/>
    </location>
</feature>
<feature type="region of interest" description="Disordered" evidence="2">
    <location>
        <begin position="1601"/>
        <end position="1690"/>
    </location>
</feature>
<dbReference type="SMART" id="SM00228">
    <property type="entry name" value="PDZ"/>
    <property type="match status" value="4"/>
</dbReference>
<dbReference type="CDD" id="cd06735">
    <property type="entry name" value="PDZ5_MAGI-1_3-like"/>
    <property type="match status" value="1"/>
</dbReference>
<gene>
    <name evidence="6" type="primary">SI:CH211-157C18.2</name>
    <name evidence="5" type="synonym">NACAD</name>
</gene>
<reference evidence="6" key="1">
    <citation type="submission" date="2016-05" db="EMBL/GenBank/DDBJ databases">
        <authorList>
            <person name="Lavstsen T."/>
            <person name="Jespersen J.S."/>
        </authorList>
    </citation>
    <scope>NUCLEOTIDE SEQUENCE</scope>
    <source>
        <tissue evidence="6">Brain</tissue>
    </source>
</reference>
<evidence type="ECO:0000313" key="5">
    <source>
        <dbReference type="EMBL" id="SBP54315.1"/>
    </source>
</evidence>
<feature type="compositionally biased region" description="Basic and acidic residues" evidence="2">
    <location>
        <begin position="649"/>
        <end position="675"/>
    </location>
</feature>
<feature type="compositionally biased region" description="Basic and acidic residues" evidence="2">
    <location>
        <begin position="1764"/>
        <end position="1784"/>
    </location>
</feature>
<dbReference type="FunFam" id="2.20.70.30:FF:000002">
    <property type="entry name" value="Nascent polypeptide-associated complex (NAC), alpha subunit"/>
    <property type="match status" value="1"/>
</dbReference>
<evidence type="ECO:0000313" key="6">
    <source>
        <dbReference type="EMBL" id="SBS50231.1"/>
    </source>
</evidence>
<feature type="region of interest" description="Disordered" evidence="2">
    <location>
        <begin position="2442"/>
        <end position="2521"/>
    </location>
</feature>
<evidence type="ECO:0000256" key="2">
    <source>
        <dbReference type="SAM" id="MobiDB-lite"/>
    </source>
</evidence>
<feature type="region of interest" description="Disordered" evidence="2">
    <location>
        <begin position="1280"/>
        <end position="1570"/>
    </location>
</feature>
<feature type="compositionally biased region" description="Basic and acidic residues" evidence="2">
    <location>
        <begin position="232"/>
        <end position="243"/>
    </location>
</feature>
<feature type="domain" description="PDZ" evidence="3">
    <location>
        <begin position="2039"/>
        <end position="2117"/>
    </location>
</feature>
<feature type="compositionally biased region" description="Low complexity" evidence="2">
    <location>
        <begin position="1615"/>
        <end position="1640"/>
    </location>
</feature>
<feature type="region of interest" description="Disordered" evidence="2">
    <location>
        <begin position="2274"/>
        <end position="2294"/>
    </location>
</feature>
<feature type="compositionally biased region" description="Basic and acidic residues" evidence="2">
    <location>
        <begin position="849"/>
        <end position="861"/>
    </location>
</feature>
<feature type="compositionally biased region" description="Acidic residues" evidence="2">
    <location>
        <begin position="676"/>
        <end position="688"/>
    </location>
</feature>
<feature type="compositionally biased region" description="Polar residues" evidence="2">
    <location>
        <begin position="1675"/>
        <end position="1684"/>
    </location>
</feature>
<dbReference type="SMART" id="SM01407">
    <property type="entry name" value="NAC"/>
    <property type="match status" value="1"/>
</dbReference>
<feature type="compositionally biased region" description="Low complexity" evidence="2">
    <location>
        <begin position="340"/>
        <end position="354"/>
    </location>
</feature>
<dbReference type="EMBL" id="HADY01001658">
    <property type="protein sequence ID" value="SBP40143.1"/>
    <property type="molecule type" value="Transcribed_RNA"/>
</dbReference>
<feature type="compositionally biased region" description="Basic and acidic residues" evidence="2">
    <location>
        <begin position="1401"/>
        <end position="1422"/>
    </location>
</feature>
<accession>A0A1A8URI9</accession>
<dbReference type="EMBL" id="HAEJ01008381">
    <property type="protein sequence ID" value="SBS48838.1"/>
    <property type="molecule type" value="Transcribed_RNA"/>
</dbReference>
<dbReference type="Gene3D" id="2.30.42.10">
    <property type="match status" value="4"/>
</dbReference>
<feature type="compositionally biased region" description="Polar residues" evidence="2">
    <location>
        <begin position="1738"/>
        <end position="1751"/>
    </location>
</feature>
<feature type="compositionally biased region" description="Low complexity" evidence="2">
    <location>
        <begin position="44"/>
        <end position="67"/>
    </location>
</feature>
<evidence type="ECO:0000259" key="3">
    <source>
        <dbReference type="PROSITE" id="PS50106"/>
    </source>
</evidence>
<dbReference type="PANTHER" id="PTHR10316:SF41">
    <property type="entry name" value="MAGI FAMILY MEMBER, X-LINKED A-RELATED"/>
    <property type="match status" value="1"/>
</dbReference>
<feature type="region of interest" description="Disordered" evidence="2">
    <location>
        <begin position="190"/>
        <end position="254"/>
    </location>
</feature>
<feature type="compositionally biased region" description="Polar residues" evidence="2">
    <location>
        <begin position="1033"/>
        <end position="1054"/>
    </location>
</feature>
<feature type="region of interest" description="Disordered" evidence="2">
    <location>
        <begin position="1964"/>
        <end position="2027"/>
    </location>
</feature>
<dbReference type="Gene3D" id="2.20.70.30">
    <property type="entry name" value="Nascent polypeptide-associated complex domain"/>
    <property type="match status" value="1"/>
</dbReference>
<dbReference type="Pfam" id="PF00595">
    <property type="entry name" value="PDZ"/>
    <property type="match status" value="3"/>
</dbReference>
<feature type="compositionally biased region" description="Low complexity" evidence="2">
    <location>
        <begin position="2655"/>
        <end position="2666"/>
    </location>
</feature>
<feature type="compositionally biased region" description="Acidic residues" evidence="2">
    <location>
        <begin position="1987"/>
        <end position="1997"/>
    </location>
</feature>
<dbReference type="GO" id="GO:0005911">
    <property type="term" value="C:cell-cell junction"/>
    <property type="evidence" value="ECO:0007669"/>
    <property type="project" value="TreeGrafter"/>
</dbReference>
<feature type="compositionally biased region" description="Basic and acidic residues" evidence="2">
    <location>
        <begin position="1344"/>
        <end position="1363"/>
    </location>
</feature>
<feature type="compositionally biased region" description="Polar residues" evidence="2">
    <location>
        <begin position="2161"/>
        <end position="2181"/>
    </location>
</feature>
<name>A0A1A8URI9_NOTFU</name>
<feature type="non-terminal residue" evidence="6">
    <location>
        <position position="1"/>
    </location>
</feature>
<feature type="domain" description="NAC-A/B" evidence="4">
    <location>
        <begin position="1892"/>
        <end position="1957"/>
    </location>
</feature>
<feature type="compositionally biased region" description="Low complexity" evidence="2">
    <location>
        <begin position="2456"/>
        <end position="2476"/>
    </location>
</feature>
<dbReference type="EMBL" id="HADY01015830">
    <property type="protein sequence ID" value="SBP54315.1"/>
    <property type="molecule type" value="Transcribed_RNA"/>
</dbReference>
<feature type="compositionally biased region" description="Polar residues" evidence="2">
    <location>
        <begin position="898"/>
        <end position="914"/>
    </location>
</feature>
<feature type="compositionally biased region" description="Polar residues" evidence="2">
    <location>
        <begin position="862"/>
        <end position="874"/>
    </location>
</feature>
<dbReference type="InterPro" id="IPR036034">
    <property type="entry name" value="PDZ_sf"/>
</dbReference>
<feature type="compositionally biased region" description="Basic and acidic residues" evidence="2">
    <location>
        <begin position="383"/>
        <end position="396"/>
    </location>
</feature>
<feature type="compositionally biased region" description="Low complexity" evidence="2">
    <location>
        <begin position="306"/>
        <end position="317"/>
    </location>
</feature>
<feature type="compositionally biased region" description="Polar residues" evidence="2">
    <location>
        <begin position="766"/>
        <end position="788"/>
    </location>
</feature>
<feature type="compositionally biased region" description="Low complexity" evidence="2">
    <location>
        <begin position="1786"/>
        <end position="1796"/>
    </location>
</feature>
<dbReference type="FunFam" id="2.30.42.10:FF:000288">
    <property type="entry name" value="MAGI family member, X-linked a"/>
    <property type="match status" value="1"/>
</dbReference>
<feature type="domain" description="PDZ" evidence="3">
    <location>
        <begin position="2352"/>
        <end position="2419"/>
    </location>
</feature>
<feature type="compositionally biased region" description="Basic and acidic residues" evidence="2">
    <location>
        <begin position="1"/>
        <end position="28"/>
    </location>
</feature>
<dbReference type="GO" id="GO:0007165">
    <property type="term" value="P:signal transduction"/>
    <property type="evidence" value="ECO:0007669"/>
    <property type="project" value="TreeGrafter"/>
</dbReference>
<dbReference type="FunFam" id="2.30.42.10:FF:000249">
    <property type="entry name" value="membrane-associated guanylate kinase, WW and PDZ domain-containing protein 1-like isoform X2"/>
    <property type="match status" value="1"/>
</dbReference>
<dbReference type="GO" id="GO:0005737">
    <property type="term" value="C:cytoplasm"/>
    <property type="evidence" value="ECO:0007669"/>
    <property type="project" value="TreeGrafter"/>
</dbReference>
<dbReference type="PANTHER" id="PTHR10316">
    <property type="entry name" value="MEMBRANE ASSOCIATED GUANYLATE KINASE-RELATED"/>
    <property type="match status" value="1"/>
</dbReference>
<feature type="compositionally biased region" description="Polar residues" evidence="2">
    <location>
        <begin position="1646"/>
        <end position="1665"/>
    </location>
</feature>
<feature type="compositionally biased region" description="Low complexity" evidence="2">
    <location>
        <begin position="2182"/>
        <end position="2203"/>
    </location>
</feature>
<protein>
    <recommendedName>
        <fullName evidence="1">Transcription factor BTF3</fullName>
    </recommendedName>
</protein>
<feature type="compositionally biased region" description="Acidic residues" evidence="2">
    <location>
        <begin position="619"/>
        <end position="639"/>
    </location>
</feature>
<dbReference type="InterPro" id="IPR001478">
    <property type="entry name" value="PDZ"/>
</dbReference>
<feature type="compositionally biased region" description="Low complexity" evidence="2">
    <location>
        <begin position="2132"/>
        <end position="2146"/>
    </location>
</feature>
<dbReference type="InterPro" id="IPR002715">
    <property type="entry name" value="Nas_poly-pep-assoc_cplx_dom"/>
</dbReference>
<feature type="region of interest" description="Disordered" evidence="2">
    <location>
        <begin position="1220"/>
        <end position="1263"/>
    </location>
</feature>
<reference evidence="6" key="2">
    <citation type="submission" date="2016-06" db="EMBL/GenBank/DDBJ databases">
        <title>The genome of a short-lived fish provides insights into sex chromosome evolution and the genetic control of aging.</title>
        <authorList>
            <person name="Reichwald K."/>
            <person name="Felder M."/>
            <person name="Petzold A."/>
            <person name="Koch P."/>
            <person name="Groth M."/>
            <person name="Platzer M."/>
        </authorList>
    </citation>
    <scope>NUCLEOTIDE SEQUENCE</scope>
    <source>
        <tissue evidence="6">Brain</tissue>
    </source>
</reference>
<sequence length="2810" mass="298284">SQREPERSMPGESTHRSVPDDKHPELGTKETGLPGPDMTRHPSTDSPPSDSSSSPSDTGSSPSPSTPQKLLPACTSPFGPRLFRVKPGSSGTPRPQPEGSDRRSNSTRLSGKLGGHGPCGRLIPVKMERIKVLTGSEVESDYQEPQTMDTRVVMGEETLLKTTELQKGSRLAQPSAAAIPLPCSGVLAQTEQTPLEAAEEDILSQFPQKTESQEHARPFAPSSPEAVTPDDTLTHNNEDEQTREVPTLSFSELPSPAAWSFSEPAYTVDPLRVGVPSPLDPDLYLTAPSTPTKETTRSSHLKHHSYPGSPASPGSPSDSEDLCSPLTSPSGSYITAEGGSWTSSYTSSTSPSTSPNLLLTEEAQEAPACFVGSLSEIGDEVGEEKGRVRSEREGDRAGDFCLYRMEEFVSSSPSPEEDDALKREQTVSRVTSRPYWATENTSPGQSSSSSDSQEDGRGWESSLCPLEEACVGKDEFSGPVQTGLRLQLAACVADQHYGQTDAHPDAAPPSALTPDSEHTPMASSSLSPDSPLLALDAFCPGAFDRLGPSSFIFSQAACADDVPDEERMIPASLISFPLHTNLIFRADSMEITLFPTEEEAETEVNDHSGGGDADAYAAGEEEADVEDDDDDEEDDDCYEYGDGNAEAAPNRDEGEEKQEKSDEAGDDAKVELKVVEEEEQEDDDEDDSDSKSEEDPTDEDSSASFLHSLSETSMNEGLDDSFCFQDDSDDSLDSASYNGEEDERLYSTERHAQSLEPLSSDGLDPSDTQSGAEQSPCQPEPSHTQPGTGEQADPSPALSRSETSVGRPEGNRREPEPPGSHPDQGVEATSEPVEHQEPPQASDGNARQLESHKPQDERGESSGRTGDARSSNPSEEPPYLLIHAAPIPAAGSGDVAHTDTSVQGTPDSNCSVSLTELPEEEHTQVRPAPEPERDSFKLLIKPRHGPAESRRTVGATRVALSKSFSVRLDVPAGGPSQCGRGMSSDSDVELDPSKASAESVGAEHRTSDSGPPAETVTPTNDLNKGVLLLSCPKEQSPNPSNIPMSASPEVSSELANNLALTPEHCPGDPAQENLREVLGAVGSTHSPLAISPKRENSETIPGRETGPEAGAWCDARLGLGFGLGFGSVSEFGVWGAGESLSLSLGNRYEFEAESLLMCDVAGQRSEEALAPNLSSDICENYNNVLGSILDEEDNNSLSGKAEEKELVEEDVSESNMAYWPKSTREVREGGSEDGSISRIPEDNVSNLNPADDDDDGKDPASVFGSLNALSDEMRHQSGNFSVRESVSNIPLEEMPPPGSNRTVDEEPEPSRGHTNHTTDTKHTEALNNHGRGNVDAAASAPNDAEPKSRSPPEYRAVSPERDAFSLPPGSFGSFTPAAVRPRSTCETEGDAAGRAQLQTESQRERDVSVKTDRPAGEPKTEDAFTDQRCVCNSGQEENDSRTGKEKTPFAAPDDSEHFQVGPASQAAAAKGRRRKPNKHRASQAGSRSDLSPESVDDLKNAPGRLKTTKDRCSEGTAGSSETRTGNDANNNFSPPAFQRRIPGPGQDEGRDAPESDVKNPTQGRCDPTRSAQHNLNTAAATSQGPHQIQEVLDNRPATQRDINDNIDLNTPAPIPTSHAMTPSPPTASTTSSSPFVSTEPMDGLSTPVQESQPALPAQQQSTLSLCRTPPALFSTPPTTQQSPGSGFFHNLQEVTDSCSRSSVTSSSSPTAVPLILSQATQETGTLVCVPDSCSHPYSQSYSPSRTVVQSHRQVRQGHAGVGQDQHKGAGRAEADSGRREDGGRHQQGQRSQSTAAAGGGTGSVQSGPASQQQVLPFSSRQLAERQLGCPVKHGASEEAGLSVTNSCSLLASCNESESEGSVPDVEELEPLRPSEPQSISSADEGLNKPKQSRSEKKARKAMSKLGLKPVHGVTRITIRKSKSILFVISRPDVFKSPVSDIYIVFGEAKIEDLSQQAHKEAAEKFKVPVSSSPLAPPVPPSLTIKEESEEEEEEEEPSCLTTGSWPTATQESPTTSITSQRRPAEFTEQPGQLKGYSIHTRLSKGPRGFGFNIVGGSRPREFLQVYSVTPGGPPALNTADILVYINDSCVLGRSHKEVVEMLKSVPMGQSVDVVLRRGYPMLYNPDGCPKQSLETPSTPSESSSVSRGLTQLTFSHTLNAHGSASAPAQTPPSYSAQPMTNGLTSPLTPTSSDSAPAADGALPNHSDSEEGPSSAGTRRSSLIRYNSSTLPALSSSSILLHQSSKSSESDLSTSTLPITSSSHKISKLLLSQSESGLHQNSTSTPPPVASQRPVMPQTTLAITPPRDTPTCGFNGCPANHQVPPSSSRGNPGLVLPLGTASAGSGPGGELVPVAIGRSEGSGLGFSVTAGGEGSQQAVVRRVWDCRRCPSLQAGDAIMKINGADVQNLNFTQVQRVLQEHTKQGEVVLLVYRGGPASGPAVTPTLYKPLPSPHVMDTPSSSSTSTDLPSPSTDPPLGGVPQLSLAGLALESPPEGPALSPETHQGCPAAQTPNGPPASTLIQSTSFLDSVPVTLTLEPRDLLGVEESTGPIRGGRAPGTIAKDGRGGGAKTMEVELRRRPGEGFGFVIASQEMSGAPSLMSHRFVTVRRGSPAARSGQIQPGDQLEAVDGRTVGSLQHRDLSQILRRAGNALKLSISPRQQSSSIPEGPDPDVDCIKGSKRRSKDESRFYSVDLERGPTGFGFSLRGGSEYNMGLYVLGLMERGPAQRSNKIQVSDQLVEINGESTAGMTHSQAVEQIRRGGNRIHLILKKGNGYVPDYVELSSLSLCMTNSKQGEPCFYVIGRTENLRP</sequence>
<feature type="compositionally biased region" description="Polar residues" evidence="2">
    <location>
        <begin position="1999"/>
        <end position="2021"/>
    </location>
</feature>
<feature type="region of interest" description="Disordered" evidence="2">
    <location>
        <begin position="408"/>
        <end position="460"/>
    </location>
</feature>
<evidence type="ECO:0000256" key="1">
    <source>
        <dbReference type="RuleBase" id="RU361272"/>
    </source>
</evidence>
<feature type="compositionally biased region" description="Basic and acidic residues" evidence="2">
    <location>
        <begin position="1547"/>
        <end position="1557"/>
    </location>
</feature>
<feature type="compositionally biased region" description="Polar residues" evidence="2">
    <location>
        <begin position="1516"/>
        <end position="1533"/>
    </location>
</feature>
<dbReference type="Pfam" id="PF01849">
    <property type="entry name" value="NAC"/>
    <property type="match status" value="1"/>
</dbReference>
<feature type="region of interest" description="Disordered" evidence="2">
    <location>
        <begin position="1858"/>
        <end position="1905"/>
    </location>
</feature>
<feature type="region of interest" description="Disordered" evidence="2">
    <location>
        <begin position="499"/>
        <end position="527"/>
    </location>
</feature>
<feature type="region of interest" description="Disordered" evidence="2">
    <location>
        <begin position="2545"/>
        <end position="2571"/>
    </location>
</feature>
<feature type="compositionally biased region" description="Basic and acidic residues" evidence="2">
    <location>
        <begin position="744"/>
        <end position="753"/>
    </location>
</feature>
<feature type="region of interest" description="Disordered" evidence="2">
    <location>
        <begin position="1738"/>
        <end position="1815"/>
    </location>
</feature>
<feature type="region of interest" description="Disordered" evidence="2">
    <location>
        <begin position="2126"/>
        <end position="2148"/>
    </location>
</feature>
<dbReference type="FunFam" id="2.30.42.10:FF:000260">
    <property type="entry name" value="membrane-associated guanylate kinase, WW and PDZ domain-containing protein 1-like isoform X3"/>
    <property type="match status" value="1"/>
</dbReference>
<dbReference type="SUPFAM" id="SSF50156">
    <property type="entry name" value="PDZ domain-like"/>
    <property type="match status" value="4"/>
</dbReference>
<evidence type="ECO:0000259" key="4">
    <source>
        <dbReference type="PROSITE" id="PS51151"/>
    </source>
</evidence>
<feature type="compositionally biased region" description="Basic and acidic residues" evidence="2">
    <location>
        <begin position="1438"/>
        <end position="1447"/>
    </location>
</feature>
<dbReference type="InterPro" id="IPR038187">
    <property type="entry name" value="NAC_A/B_dom_sf"/>
</dbReference>
<feature type="region of interest" description="Disordered" evidence="2">
    <location>
        <begin position="2161"/>
        <end position="2219"/>
    </location>
</feature>
<feature type="domain" description="PDZ" evidence="3">
    <location>
        <begin position="2691"/>
        <end position="2773"/>
    </location>
</feature>
<feature type="region of interest" description="Disordered" evidence="2">
    <location>
        <begin position="1"/>
        <end position="121"/>
    </location>
</feature>
<feature type="compositionally biased region" description="Basic residues" evidence="2">
    <location>
        <begin position="1470"/>
        <end position="1481"/>
    </location>
</feature>
<feature type="compositionally biased region" description="Basic and acidic residues" evidence="2">
    <location>
        <begin position="1302"/>
        <end position="1324"/>
    </location>
</feature>
<feature type="compositionally biased region" description="Basic and acidic residues" evidence="2">
    <location>
        <begin position="920"/>
        <end position="936"/>
    </location>
</feature>